<evidence type="ECO:0000256" key="3">
    <source>
        <dbReference type="SAM" id="Phobius"/>
    </source>
</evidence>
<dbReference type="CDD" id="cd04794">
    <property type="entry name" value="euk_LANCL"/>
    <property type="match status" value="1"/>
</dbReference>
<organism evidence="4 5">
    <name type="scientific">Marchantia polymorpha subsp. ruderalis</name>
    <dbReference type="NCBI Taxonomy" id="1480154"/>
    <lineage>
        <taxon>Eukaryota</taxon>
        <taxon>Viridiplantae</taxon>
        <taxon>Streptophyta</taxon>
        <taxon>Embryophyta</taxon>
        <taxon>Marchantiophyta</taxon>
        <taxon>Marchantiopsida</taxon>
        <taxon>Marchantiidae</taxon>
        <taxon>Marchantiales</taxon>
        <taxon>Marchantiaceae</taxon>
        <taxon>Marchantia</taxon>
    </lineage>
</organism>
<dbReference type="PRINTS" id="PR01951">
    <property type="entry name" value="LANCEUKARYTE"/>
</dbReference>
<comment type="caution">
    <text evidence="4">The sequence shown here is derived from an EMBL/GenBank/DDBJ whole genome shotgun (WGS) entry which is preliminary data.</text>
</comment>
<proteinExistence type="inferred from homology"/>
<keyword evidence="2" id="KW-0479">Metal-binding</keyword>
<dbReference type="SUPFAM" id="SSF158745">
    <property type="entry name" value="LanC-like"/>
    <property type="match status" value="1"/>
</dbReference>
<keyword evidence="5" id="KW-1185">Reference proteome</keyword>
<dbReference type="PANTHER" id="PTHR12736:SF7">
    <property type="entry name" value="LANC-LIKE PROTEIN 3"/>
    <property type="match status" value="1"/>
</dbReference>
<protein>
    <recommendedName>
        <fullName evidence="6">LanC-like protein GCL2</fullName>
    </recommendedName>
</protein>
<dbReference type="AlphaFoldDB" id="A0A176VSU1"/>
<feature type="binding site" evidence="2">
    <location>
        <position position="522"/>
    </location>
    <ligand>
        <name>Zn(2+)</name>
        <dbReference type="ChEBI" id="CHEBI:29105"/>
    </ligand>
</feature>
<dbReference type="Proteomes" id="UP000077202">
    <property type="component" value="Unassembled WGS sequence"/>
</dbReference>
<evidence type="ECO:0000313" key="4">
    <source>
        <dbReference type="EMBL" id="OAE23880.1"/>
    </source>
</evidence>
<feature type="transmembrane region" description="Helical" evidence="3">
    <location>
        <begin position="111"/>
        <end position="130"/>
    </location>
</feature>
<dbReference type="GO" id="GO:0031179">
    <property type="term" value="P:peptide modification"/>
    <property type="evidence" value="ECO:0007669"/>
    <property type="project" value="InterPro"/>
</dbReference>
<dbReference type="GO" id="GO:0005886">
    <property type="term" value="C:plasma membrane"/>
    <property type="evidence" value="ECO:0007669"/>
    <property type="project" value="TreeGrafter"/>
</dbReference>
<evidence type="ECO:0000313" key="5">
    <source>
        <dbReference type="Proteomes" id="UP000077202"/>
    </source>
</evidence>
<dbReference type="InterPro" id="IPR007822">
    <property type="entry name" value="LANC-like"/>
</dbReference>
<sequence length="604" mass="66021">MAVYIPKVERSSYAGFLKGVSTKEAGLEDEKARRGSNGYHVLAPRGGSRRGYGSDGHFWSPEGPMGSTLNFDRINRVLLLSLSFCLGSQSVGSGCVAVLRAREGEGDTIAVAAFQVVMVAVCLAFAPLSISRTRVGSLRGITPVGYLFGKVDLCFVKLFSIKENIMATDRHFPNTLVDYKPLAHREEELPESQSIGPLVAFASTADEDVVVKVPPSFREHLFPSPELFLKAALELRNEVVQSTWRRNGPRVNDPTMYVGVLGTAFLCLKVYLSTGSEDDLVQCMDIVDACCAAAQTMRPYVTFLCGQPGIYALGAVAAKYKGDETRMNHYLRLFDEVSNERALSVGPAEGGLGMPYELLYGRAGFLWAALFINKHVGEETVPWTTTGPIVEAVMQAGRAGAAQTKCPLMYQWHCTRYWGAAHGLAGIINVLLHFPLSQDAADDVKGVLRYMIKNRFLRGNYPSSEGNNRDRLVHWCHGAPGIALTLCKAAQVFPEEEEFRSAALEAGDVVWERGLLRRVGLCHGVSGNAYVFLALHRLSGGKKHLHRAKMFAGFLHDRAFSLISTGEMHGGDHPHSLFEGLAGTACLWLDVAQPANSRFPGYEI</sequence>
<evidence type="ECO:0000256" key="2">
    <source>
        <dbReference type="PIRSR" id="PIRSR607822-1"/>
    </source>
</evidence>
<feature type="binding site" evidence="2">
    <location>
        <position position="523"/>
    </location>
    <ligand>
        <name>Zn(2+)</name>
        <dbReference type="ChEBI" id="CHEBI:29105"/>
    </ligand>
</feature>
<gene>
    <name evidence="4" type="ORF">AXG93_1633s1030</name>
</gene>
<dbReference type="PANTHER" id="PTHR12736">
    <property type="entry name" value="LANC-LIKE PROTEIN"/>
    <property type="match status" value="1"/>
</dbReference>
<keyword evidence="3" id="KW-0472">Membrane</keyword>
<evidence type="ECO:0000256" key="1">
    <source>
        <dbReference type="ARBA" id="ARBA00007179"/>
    </source>
</evidence>
<dbReference type="Pfam" id="PF05147">
    <property type="entry name" value="LANC_like"/>
    <property type="match status" value="1"/>
</dbReference>
<feature type="binding site" evidence="2">
    <location>
        <position position="476"/>
    </location>
    <ligand>
        <name>Zn(2+)</name>
        <dbReference type="ChEBI" id="CHEBI:29105"/>
    </ligand>
</feature>
<dbReference type="InterPro" id="IPR012341">
    <property type="entry name" value="6hp_glycosidase-like_sf"/>
</dbReference>
<dbReference type="EMBL" id="LVLJ01002747">
    <property type="protein sequence ID" value="OAE23880.1"/>
    <property type="molecule type" value="Genomic_DNA"/>
</dbReference>
<dbReference type="SMART" id="SM01260">
    <property type="entry name" value="LANC_like"/>
    <property type="match status" value="1"/>
</dbReference>
<keyword evidence="3" id="KW-1133">Transmembrane helix</keyword>
<keyword evidence="3" id="KW-0812">Transmembrane</keyword>
<evidence type="ECO:0008006" key="6">
    <source>
        <dbReference type="Google" id="ProtNLM"/>
    </source>
</evidence>
<reference evidence="4" key="1">
    <citation type="submission" date="2016-03" db="EMBL/GenBank/DDBJ databases">
        <title>Mechanisms controlling the formation of the plant cell surface in tip-growing cells are functionally conserved among land plants.</title>
        <authorList>
            <person name="Honkanen S."/>
            <person name="Jones V.A."/>
            <person name="Morieri G."/>
            <person name="Champion C."/>
            <person name="Hetherington A.J."/>
            <person name="Kelly S."/>
            <person name="Saint-Marcoux D."/>
            <person name="Proust H."/>
            <person name="Prescott H."/>
            <person name="Dolan L."/>
        </authorList>
    </citation>
    <scope>NUCLEOTIDE SEQUENCE [LARGE SCALE GENOMIC DNA]</scope>
    <source>
        <tissue evidence="4">Whole gametophyte</tissue>
    </source>
</reference>
<dbReference type="Gene3D" id="1.50.10.10">
    <property type="match status" value="1"/>
</dbReference>
<dbReference type="GO" id="GO:0005975">
    <property type="term" value="P:carbohydrate metabolic process"/>
    <property type="evidence" value="ECO:0007669"/>
    <property type="project" value="InterPro"/>
</dbReference>
<dbReference type="InterPro" id="IPR020464">
    <property type="entry name" value="LanC-like_prot_euk"/>
</dbReference>
<dbReference type="GO" id="GO:0046872">
    <property type="term" value="F:metal ion binding"/>
    <property type="evidence" value="ECO:0007669"/>
    <property type="project" value="UniProtKB-KW"/>
</dbReference>
<dbReference type="PRINTS" id="PR01950">
    <property type="entry name" value="LANCSUPER"/>
</dbReference>
<accession>A0A176VSU1</accession>
<keyword evidence="2" id="KW-0862">Zinc</keyword>
<name>A0A176VSU1_MARPO</name>
<comment type="similarity">
    <text evidence="1">Belongs to the LanC-like protein family.</text>
</comment>